<dbReference type="KEGG" id="eaj:Q3M24_08745"/>
<gene>
    <name evidence="3" type="ORF">Q3M24_08745</name>
</gene>
<proteinExistence type="inferred from homology"/>
<dbReference type="InterPro" id="IPR045851">
    <property type="entry name" value="AMP-bd_C_sf"/>
</dbReference>
<protein>
    <submittedName>
        <fullName evidence="3">AMP-binding protein</fullName>
    </submittedName>
</protein>
<dbReference type="SUPFAM" id="SSF56801">
    <property type="entry name" value="Acetyl-CoA synthetase-like"/>
    <property type="match status" value="1"/>
</dbReference>
<organism evidence="3">
    <name type="scientific">Candidatus Electrothrix aestuarii</name>
    <dbReference type="NCBI Taxonomy" id="3062594"/>
    <lineage>
        <taxon>Bacteria</taxon>
        <taxon>Pseudomonadati</taxon>
        <taxon>Thermodesulfobacteriota</taxon>
        <taxon>Desulfobulbia</taxon>
        <taxon>Desulfobulbales</taxon>
        <taxon>Desulfobulbaceae</taxon>
        <taxon>Candidatus Electrothrix</taxon>
    </lineage>
</organism>
<accession>A0AAU8M136</accession>
<dbReference type="PANTHER" id="PTHR43201">
    <property type="entry name" value="ACYL-COA SYNTHETASE"/>
    <property type="match status" value="1"/>
</dbReference>
<dbReference type="GO" id="GO:0006631">
    <property type="term" value="P:fatty acid metabolic process"/>
    <property type="evidence" value="ECO:0007669"/>
    <property type="project" value="TreeGrafter"/>
</dbReference>
<evidence type="ECO:0000313" key="3">
    <source>
        <dbReference type="EMBL" id="XCN74811.1"/>
    </source>
</evidence>
<comment type="similarity">
    <text evidence="1">Belongs to the ATP-dependent AMP-binding enzyme family.</text>
</comment>
<dbReference type="EMBL" id="CP159373">
    <property type="protein sequence ID" value="XCN74811.1"/>
    <property type="molecule type" value="Genomic_DNA"/>
</dbReference>
<sequence>MKGQDIEQIFRDLLTGPKHPDREYTRGDRTFGQVYALAAELQDLFAQLDHQNMPVCLAADDKAVIAAALLASLAGGPPLLLPYALSVGSLARMQEVTGFHLALTDTERELPSGVHDVRPQISTQPGKIRPLISPQAPVLPHAELLKIFTGGSTGAPKVWSKTGENIFGECLFHAQQYGVSEQDCIMATVPPWHIYGLLFSVVLPLVASATVLNETPSFPNEIVATVEQQQVTIFASVPAHYRVLRERDVNLRLAFSSAGMLEEKDNAAFCRFHPAGVIEVYGSTETGGIATRNRHQGEEFFTPFSTIDWKVVQERLAVRSPYISPDLPVDEQGFFLANDRVKAEDAQGFFLKGRSDAVVKVGGKRVDLDEITTLIKKEACVTDCITTALPEPGGRGQRIATLIQGEGINKEQIKKILENSLESYALPRLIKIVASLPVKQNGKYDWPALLRVLEEE</sequence>
<evidence type="ECO:0000256" key="1">
    <source>
        <dbReference type="ARBA" id="ARBA00006432"/>
    </source>
</evidence>
<dbReference type="GO" id="GO:0031956">
    <property type="term" value="F:medium-chain fatty acid-CoA ligase activity"/>
    <property type="evidence" value="ECO:0007669"/>
    <property type="project" value="TreeGrafter"/>
</dbReference>
<feature type="domain" description="AMP-dependent synthetase/ligase" evidence="2">
    <location>
        <begin position="18"/>
        <end position="315"/>
    </location>
</feature>
<name>A0AAU8M136_9BACT</name>
<dbReference type="Gene3D" id="3.30.300.30">
    <property type="match status" value="1"/>
</dbReference>
<reference evidence="3" key="1">
    <citation type="journal article" date="2024" name="Syst. Appl. Microbiol.">
        <title>First single-strain enrichments of Electrothrix cable bacteria, description of E. aestuarii sp. nov. and E. rattekaaiensis sp. nov., and proposal of a cable bacteria taxonomy following the rules of the SeqCode.</title>
        <authorList>
            <person name="Plum-Jensen L.E."/>
            <person name="Schramm A."/>
            <person name="Marshall I.P.G."/>
        </authorList>
    </citation>
    <scope>NUCLEOTIDE SEQUENCE</scope>
    <source>
        <strain evidence="3">Rat1</strain>
    </source>
</reference>
<dbReference type="PANTHER" id="PTHR43201:SF8">
    <property type="entry name" value="ACYL-COA SYNTHETASE FAMILY MEMBER 3"/>
    <property type="match status" value="1"/>
</dbReference>
<reference evidence="3" key="2">
    <citation type="submission" date="2024-06" db="EMBL/GenBank/DDBJ databases">
        <authorList>
            <person name="Plum-Jensen L.E."/>
            <person name="Schramm A."/>
            <person name="Marshall I.P.G."/>
        </authorList>
    </citation>
    <scope>NUCLEOTIDE SEQUENCE</scope>
    <source>
        <strain evidence="3">Rat1</strain>
    </source>
</reference>
<evidence type="ECO:0000259" key="2">
    <source>
        <dbReference type="Pfam" id="PF00501"/>
    </source>
</evidence>
<dbReference type="InterPro" id="IPR000873">
    <property type="entry name" value="AMP-dep_synth/lig_dom"/>
</dbReference>
<dbReference type="AlphaFoldDB" id="A0AAU8M136"/>
<dbReference type="Pfam" id="PF00501">
    <property type="entry name" value="AMP-binding"/>
    <property type="match status" value="1"/>
</dbReference>
<dbReference type="Gene3D" id="3.40.50.12780">
    <property type="entry name" value="N-terminal domain of ligase-like"/>
    <property type="match status" value="1"/>
</dbReference>
<dbReference type="InterPro" id="IPR042099">
    <property type="entry name" value="ANL_N_sf"/>
</dbReference>